<dbReference type="NCBIfam" id="TIGR01730">
    <property type="entry name" value="RND_mfp"/>
    <property type="match status" value="1"/>
</dbReference>
<dbReference type="InterPro" id="IPR058626">
    <property type="entry name" value="MdtA-like_b-barrel"/>
</dbReference>
<comment type="similarity">
    <text evidence="2">Belongs to the membrane fusion protein (MFP) (TC 8.A.1) family.</text>
</comment>
<evidence type="ECO:0000259" key="3">
    <source>
        <dbReference type="Pfam" id="PF25876"/>
    </source>
</evidence>
<dbReference type="Gene3D" id="1.10.287.470">
    <property type="entry name" value="Helix hairpin bin"/>
    <property type="match status" value="1"/>
</dbReference>
<dbReference type="InterPro" id="IPR058624">
    <property type="entry name" value="MdtA-like_HH"/>
</dbReference>
<dbReference type="RefSeq" id="WP_167082549.1">
    <property type="nucleotide sequence ID" value="NZ_BAAADC010000001.1"/>
</dbReference>
<gene>
    <name evidence="7" type="ORF">FHS83_001684</name>
</gene>
<feature type="domain" description="Multidrug resistance protein MdtA-like barrel-sandwich hybrid" evidence="4">
    <location>
        <begin position="71"/>
        <end position="210"/>
    </location>
</feature>
<feature type="domain" description="Multidrug resistance protein MdtA-like alpha-helical hairpin" evidence="3">
    <location>
        <begin position="112"/>
        <end position="178"/>
    </location>
</feature>
<evidence type="ECO:0000256" key="1">
    <source>
        <dbReference type="ARBA" id="ARBA00004196"/>
    </source>
</evidence>
<protein>
    <submittedName>
        <fullName evidence="7">Multidrug efflux system membrane fusion protein</fullName>
    </submittedName>
</protein>
<dbReference type="Proteomes" id="UP000570514">
    <property type="component" value="Unassembled WGS sequence"/>
</dbReference>
<comment type="subcellular location">
    <subcellularLocation>
        <location evidence="1">Cell envelope</location>
    </subcellularLocation>
</comment>
<keyword evidence="8" id="KW-1185">Reference proteome</keyword>
<dbReference type="EMBL" id="JAASRM010000001">
    <property type="protein sequence ID" value="NIK88366.1"/>
    <property type="molecule type" value="Genomic_DNA"/>
</dbReference>
<dbReference type="GO" id="GO:0005886">
    <property type="term" value="C:plasma membrane"/>
    <property type="evidence" value="ECO:0007669"/>
    <property type="project" value="TreeGrafter"/>
</dbReference>
<evidence type="ECO:0000313" key="7">
    <source>
        <dbReference type="EMBL" id="NIK88366.1"/>
    </source>
</evidence>
<dbReference type="GO" id="GO:0022857">
    <property type="term" value="F:transmembrane transporter activity"/>
    <property type="evidence" value="ECO:0007669"/>
    <property type="project" value="InterPro"/>
</dbReference>
<name>A0A846MY86_9PROT</name>
<dbReference type="Pfam" id="PF25944">
    <property type="entry name" value="Beta-barrel_RND"/>
    <property type="match status" value="1"/>
</dbReference>
<dbReference type="InterPro" id="IPR058627">
    <property type="entry name" value="MdtA-like_C"/>
</dbReference>
<reference evidence="7 8" key="1">
    <citation type="submission" date="2020-03" db="EMBL/GenBank/DDBJ databases">
        <title>Genomic Encyclopedia of Type Strains, Phase IV (KMG-IV): sequencing the most valuable type-strain genomes for metagenomic binning, comparative biology and taxonomic classification.</title>
        <authorList>
            <person name="Goeker M."/>
        </authorList>
    </citation>
    <scope>NUCLEOTIDE SEQUENCE [LARGE SCALE GENOMIC DNA]</scope>
    <source>
        <strain evidence="7 8">DSM 19867</strain>
    </source>
</reference>
<evidence type="ECO:0000259" key="5">
    <source>
        <dbReference type="Pfam" id="PF25944"/>
    </source>
</evidence>
<dbReference type="GO" id="GO:0046677">
    <property type="term" value="P:response to antibiotic"/>
    <property type="evidence" value="ECO:0007669"/>
    <property type="project" value="TreeGrafter"/>
</dbReference>
<dbReference type="Gene3D" id="2.40.30.170">
    <property type="match status" value="1"/>
</dbReference>
<evidence type="ECO:0000259" key="4">
    <source>
        <dbReference type="Pfam" id="PF25917"/>
    </source>
</evidence>
<dbReference type="FunFam" id="2.40.420.20:FF:000001">
    <property type="entry name" value="Efflux RND transporter periplasmic adaptor subunit"/>
    <property type="match status" value="1"/>
</dbReference>
<dbReference type="InterPro" id="IPR006143">
    <property type="entry name" value="RND_pump_MFP"/>
</dbReference>
<dbReference type="InterPro" id="IPR058625">
    <property type="entry name" value="MdtA-like_BSH"/>
</dbReference>
<dbReference type="Gene3D" id="2.40.420.20">
    <property type="match status" value="1"/>
</dbReference>
<comment type="caution">
    <text evidence="7">The sequence shown here is derived from an EMBL/GenBank/DDBJ whole genome shotgun (WGS) entry which is preliminary data.</text>
</comment>
<dbReference type="Pfam" id="PF25967">
    <property type="entry name" value="RND-MFP_C"/>
    <property type="match status" value="1"/>
</dbReference>
<dbReference type="PANTHER" id="PTHR30158">
    <property type="entry name" value="ACRA/E-RELATED COMPONENT OF DRUG EFFLUX TRANSPORTER"/>
    <property type="match status" value="1"/>
</dbReference>
<proteinExistence type="inferred from homology"/>
<dbReference type="GO" id="GO:0030313">
    <property type="term" value="C:cell envelope"/>
    <property type="evidence" value="ECO:0007669"/>
    <property type="project" value="UniProtKB-SubCell"/>
</dbReference>
<dbReference type="Pfam" id="PF25876">
    <property type="entry name" value="HH_MFP_RND"/>
    <property type="match status" value="1"/>
</dbReference>
<dbReference type="Pfam" id="PF25917">
    <property type="entry name" value="BSH_RND"/>
    <property type="match status" value="1"/>
</dbReference>
<evidence type="ECO:0000259" key="6">
    <source>
        <dbReference type="Pfam" id="PF25967"/>
    </source>
</evidence>
<accession>A0A846MY86</accession>
<evidence type="ECO:0000313" key="8">
    <source>
        <dbReference type="Proteomes" id="UP000570514"/>
    </source>
</evidence>
<dbReference type="AlphaFoldDB" id="A0A846MY86"/>
<organism evidence="7 8">
    <name type="scientific">Rhizomicrobium palustre</name>
    <dbReference type="NCBI Taxonomy" id="189966"/>
    <lineage>
        <taxon>Bacteria</taxon>
        <taxon>Pseudomonadati</taxon>
        <taxon>Pseudomonadota</taxon>
        <taxon>Alphaproteobacteria</taxon>
        <taxon>Micropepsales</taxon>
        <taxon>Micropepsaceae</taxon>
        <taxon>Rhizomicrobium</taxon>
    </lineage>
</organism>
<feature type="domain" description="Multidrug resistance protein MdtA-like beta-barrel" evidence="5">
    <location>
        <begin position="249"/>
        <end position="304"/>
    </location>
</feature>
<evidence type="ECO:0000256" key="2">
    <source>
        <dbReference type="ARBA" id="ARBA00009477"/>
    </source>
</evidence>
<dbReference type="SUPFAM" id="SSF111369">
    <property type="entry name" value="HlyD-like secretion proteins"/>
    <property type="match status" value="1"/>
</dbReference>
<dbReference type="Gene3D" id="2.40.50.100">
    <property type="match status" value="1"/>
</dbReference>
<sequence>MVSSFVRKHPRILLAGVLAVLVATPVVMTYRASAGPAQAAAQAIPVGTRTIAPRQVQLWAEFSGRLTAVDAAEIRPEVAGRITEIRFKDGQKVNAGDVLLVIDPRPFEAARAKAEADLASAKASAAYARTDLQRAEGLIKANAIARSQYDQRVSADRVAEASVAVAQAALRQAQIDVDHAYVKAPISGRISRPELTLGNLVQAAPNAPLLATIVSDNGIYADFDVDEHTYVDTVRAEADSHEAEQHLPVAMTVQGTNSGGAYHGTIYSFDNKIDSASGTIRARAKFDNKDGSLVPGMFVSVRLGSGSTRAALLVPERAVQSDLNKKFVYVVGRGDKAEMREVKLGASVEGERIVLSGLKTGDRVIVDGVQHVAQGAPVMIEKKLALAR</sequence>
<feature type="domain" description="Multidrug resistance protein MdtA-like C-terminal permuted SH3" evidence="6">
    <location>
        <begin position="311"/>
        <end position="370"/>
    </location>
</feature>
<dbReference type="PANTHER" id="PTHR30158:SF10">
    <property type="entry name" value="CATION EFFLUX PUMP"/>
    <property type="match status" value="1"/>
</dbReference>